<keyword evidence="6" id="KW-1133">Transmembrane helix</keyword>
<evidence type="ECO:0000256" key="6">
    <source>
        <dbReference type="SAM" id="Phobius"/>
    </source>
</evidence>
<keyword evidence="2 5" id="KW-0853">WD repeat</keyword>
<dbReference type="GO" id="GO:0005730">
    <property type="term" value="C:nucleolus"/>
    <property type="evidence" value="ECO:0007669"/>
    <property type="project" value="UniProtKB-SubCell"/>
</dbReference>
<dbReference type="SMART" id="SM00320">
    <property type="entry name" value="WD40"/>
    <property type="match status" value="3"/>
</dbReference>
<dbReference type="InterPro" id="IPR036322">
    <property type="entry name" value="WD40_repeat_dom_sf"/>
</dbReference>
<dbReference type="PANTHER" id="PTHR19924">
    <property type="entry name" value="UTP15 U3 SMALL NUCLEOLAR RNA-ASSOCIATED PROTEIN 15 FAMILY MEMBER"/>
    <property type="match status" value="1"/>
</dbReference>
<dbReference type="PANTHER" id="PTHR19924:SF26">
    <property type="entry name" value="U3 SMALL NUCLEOLAR RNA-ASSOCIATED PROTEIN 15 HOMOLOG"/>
    <property type="match status" value="1"/>
</dbReference>
<evidence type="ECO:0000256" key="5">
    <source>
        <dbReference type="PROSITE-ProRule" id="PRU00221"/>
    </source>
</evidence>
<sequence>MKIYDDRKYKTNNLVSNNLISNIKGIENEQNYFAVICASKIVFISGKEEKIRRSIRSRENIFLNGSFKPLGGEIFAISGKNKKIELIDTDKNCLIRKIKAHKKSIYDLGFSHDKIRIITGSDDFSVKLWDITTQKCLSSFNYHRNFVRSVSFFPEHNSICGSSSFDGTIKIYDLRCHRPVVSTFNHSCPVEMFSFLPGGNKLMSIGGNQLKIWCALSKKKILTINEKKGITTSELYSADSILYCGLKGELKKYNFFKNQLSSVCFFRSNIISITSLSLGLMIGFSNGKICFKKYLKKNLNYNFFSEKYKDNILVQYKKKCIDSCSNFFYFPKQKKSFLIKKELNQKIKNKKKSERKKNLNFYLKRNSFEFMIKKKMFDIIFQNLLEVKNGRVLITIFEEFVKKKELESALSIVNIEHFLYILDIIIKDFYTIFCLENLQFLKKITEIYCSISDPFLVISKFFKFFSYLKNKLSYNKETLVLYNYLDCSLFYN</sequence>
<dbReference type="GO" id="GO:0045943">
    <property type="term" value="P:positive regulation of transcription by RNA polymerase I"/>
    <property type="evidence" value="ECO:0007669"/>
    <property type="project" value="TreeGrafter"/>
</dbReference>
<keyword evidence="7" id="KW-0687">Ribonucleoprotein</keyword>
<evidence type="ECO:0000256" key="4">
    <source>
        <dbReference type="ARBA" id="ARBA00023242"/>
    </source>
</evidence>
<dbReference type="GO" id="GO:1990904">
    <property type="term" value="C:ribonucleoprotein complex"/>
    <property type="evidence" value="ECO:0007669"/>
    <property type="project" value="UniProtKB-KW"/>
</dbReference>
<evidence type="ECO:0000313" key="8">
    <source>
        <dbReference type="Proteomes" id="UP000243348"/>
    </source>
</evidence>
<name>J7G2C3_9CRYP</name>
<evidence type="ECO:0000313" key="7">
    <source>
        <dbReference type="EMBL" id="AFP65612.1"/>
    </source>
</evidence>
<keyword evidence="4" id="KW-0539">Nucleus</keyword>
<keyword evidence="7" id="KW-0542">Nucleomorph</keyword>
<keyword evidence="6" id="KW-0812">Transmembrane</keyword>
<dbReference type="Gene3D" id="2.130.10.10">
    <property type="entry name" value="YVTN repeat-like/Quinoprotein amine dehydrogenase"/>
    <property type="match status" value="1"/>
</dbReference>
<reference evidence="7 8" key="1">
    <citation type="journal article" date="2012" name="Genome Biol. Evol.">
        <title>Nucleomorph genome sequence of the cryptophyte alga Chroomonas mesostigmatica CCMP1168 reveals lineage-specific gene loss and genome complexity.</title>
        <authorList>
            <person name="Moore C.E."/>
            <person name="Curtis B."/>
            <person name="Mills T."/>
            <person name="Tanifuji G."/>
            <person name="Archibald J.M."/>
        </authorList>
    </citation>
    <scope>NUCLEOTIDE SEQUENCE [LARGE SCALE GENOMIC DNA]</scope>
    <source>
        <strain evidence="7 8">CCMP1168</strain>
    </source>
</reference>
<gene>
    <name evidence="7" type="primary">U3snoRNP</name>
    <name evidence="7" type="ORF">CMESO_464</name>
</gene>
<organism evidence="7 8">
    <name type="scientific">Chroomonas mesostigmatica CCMP1168</name>
    <dbReference type="NCBI Taxonomy" id="1195612"/>
    <lineage>
        <taxon>Eukaryota</taxon>
        <taxon>Cryptophyceae</taxon>
        <taxon>Pyrenomonadales</taxon>
        <taxon>Chroomonadaceae</taxon>
        <taxon>Chroomonas</taxon>
    </lineage>
</organism>
<dbReference type="PROSITE" id="PS50294">
    <property type="entry name" value="WD_REPEATS_REGION"/>
    <property type="match status" value="1"/>
</dbReference>
<dbReference type="GO" id="GO:0006364">
    <property type="term" value="P:rRNA processing"/>
    <property type="evidence" value="ECO:0007669"/>
    <property type="project" value="TreeGrafter"/>
</dbReference>
<evidence type="ECO:0000256" key="1">
    <source>
        <dbReference type="ARBA" id="ARBA00004604"/>
    </source>
</evidence>
<dbReference type="PROSITE" id="PS50082">
    <property type="entry name" value="WD_REPEATS_2"/>
    <property type="match status" value="2"/>
</dbReference>
<proteinExistence type="predicted"/>
<feature type="repeat" description="WD" evidence="5">
    <location>
        <begin position="98"/>
        <end position="139"/>
    </location>
</feature>
<feature type="transmembrane region" description="Helical" evidence="6">
    <location>
        <begin position="270"/>
        <end position="291"/>
    </location>
</feature>
<dbReference type="SUPFAM" id="SSF50978">
    <property type="entry name" value="WD40 repeat-like"/>
    <property type="match status" value="1"/>
</dbReference>
<accession>J7G2C3</accession>
<dbReference type="InterPro" id="IPR015943">
    <property type="entry name" value="WD40/YVTN_repeat-like_dom_sf"/>
</dbReference>
<evidence type="ECO:0000256" key="3">
    <source>
        <dbReference type="ARBA" id="ARBA00022737"/>
    </source>
</evidence>
<dbReference type="Pfam" id="PF00400">
    <property type="entry name" value="WD40"/>
    <property type="match status" value="2"/>
</dbReference>
<dbReference type="EMBL" id="CP003682">
    <property type="protein sequence ID" value="AFP65612.1"/>
    <property type="molecule type" value="Genomic_DNA"/>
</dbReference>
<dbReference type="PROSITE" id="PS00678">
    <property type="entry name" value="WD_REPEATS_1"/>
    <property type="match status" value="1"/>
</dbReference>
<protein>
    <submittedName>
        <fullName evidence="7">U3 small nucleolar ribonucleoprotein</fullName>
    </submittedName>
</protein>
<feature type="repeat" description="WD" evidence="5">
    <location>
        <begin position="140"/>
        <end position="182"/>
    </location>
</feature>
<comment type="subcellular location">
    <subcellularLocation>
        <location evidence="1">Nucleus</location>
        <location evidence="1">Nucleolus</location>
    </subcellularLocation>
</comment>
<evidence type="ECO:0000256" key="2">
    <source>
        <dbReference type="ARBA" id="ARBA00022574"/>
    </source>
</evidence>
<dbReference type="InterPro" id="IPR001680">
    <property type="entry name" value="WD40_rpt"/>
</dbReference>
<dbReference type="InterPro" id="IPR019775">
    <property type="entry name" value="WD40_repeat_CS"/>
</dbReference>
<dbReference type="AlphaFoldDB" id="J7G2C3"/>
<keyword evidence="6" id="KW-0472">Membrane</keyword>
<dbReference type="Proteomes" id="UP000243348">
    <property type="component" value="Nucleomorph 3"/>
</dbReference>
<keyword evidence="3" id="KW-0677">Repeat</keyword>
<geneLocation type="nucleomorph" evidence="7"/>